<dbReference type="OrthoDB" id="5835829at2759"/>
<comment type="similarity">
    <text evidence="1 4">Belongs to the UDP-glycosyltransferase family.</text>
</comment>
<proteinExistence type="inferred from homology"/>
<dbReference type="FunCoup" id="A0A200QKA0">
    <property type="interactions" value="318"/>
</dbReference>
<evidence type="ECO:0000256" key="2">
    <source>
        <dbReference type="ARBA" id="ARBA00022676"/>
    </source>
</evidence>
<dbReference type="InterPro" id="IPR002213">
    <property type="entry name" value="UDP_glucos_trans"/>
</dbReference>
<evidence type="ECO:0000256" key="4">
    <source>
        <dbReference type="RuleBase" id="RU003718"/>
    </source>
</evidence>
<dbReference type="InParanoid" id="A0A200QKA0"/>
<dbReference type="CDD" id="cd03784">
    <property type="entry name" value="GT1_Gtf-like"/>
    <property type="match status" value="1"/>
</dbReference>
<reference evidence="6 7" key="1">
    <citation type="journal article" date="2017" name="Mol. Plant">
        <title>The Genome of Medicinal Plant Macleaya cordata Provides New Insights into Benzylisoquinoline Alkaloids Metabolism.</title>
        <authorList>
            <person name="Liu X."/>
            <person name="Liu Y."/>
            <person name="Huang P."/>
            <person name="Ma Y."/>
            <person name="Qing Z."/>
            <person name="Tang Q."/>
            <person name="Cao H."/>
            <person name="Cheng P."/>
            <person name="Zheng Y."/>
            <person name="Yuan Z."/>
            <person name="Zhou Y."/>
            <person name="Liu J."/>
            <person name="Tang Z."/>
            <person name="Zhuo Y."/>
            <person name="Zhang Y."/>
            <person name="Yu L."/>
            <person name="Huang J."/>
            <person name="Yang P."/>
            <person name="Peng Q."/>
            <person name="Zhang J."/>
            <person name="Jiang W."/>
            <person name="Zhang Z."/>
            <person name="Lin K."/>
            <person name="Ro D.K."/>
            <person name="Chen X."/>
            <person name="Xiong X."/>
            <person name="Shang Y."/>
            <person name="Huang S."/>
            <person name="Zeng J."/>
        </authorList>
    </citation>
    <scope>NUCLEOTIDE SEQUENCE [LARGE SCALE GENOMIC DNA]</scope>
    <source>
        <strain evidence="7">cv. BLH2017</strain>
        <tissue evidence="6">Root</tissue>
    </source>
</reference>
<dbReference type="FunFam" id="3.40.50.2000:FF:000056">
    <property type="entry name" value="Glycosyltransferase"/>
    <property type="match status" value="1"/>
</dbReference>
<dbReference type="GO" id="GO:0008194">
    <property type="term" value="F:UDP-glycosyltransferase activity"/>
    <property type="evidence" value="ECO:0007669"/>
    <property type="project" value="InterPro"/>
</dbReference>
<sequence>MENPKKFHVAILPCPGMGHIIPHLEFAKLLVTLHDFQVTFFVLSTDASAAQSEFLRSQTLPEGLHIHHLPPLDISAFVSNSTEIQSRISIIIRESIPDLQSAILNSLDFPNVFIFDFFATDAFEIADKLGIPKYIFFTSPALELAFMMYLPTLDREIHGEFIDLHDPVPVPGCTPIRIDDLVDPLRNRTRDSYKWFLHHASRFSLVDGILINTCQDLEPTTLKALREDPILRQIPTPRVYPVGPLIKLDKPKTRSEYMTWLDMQPNDSVLFISFGSGGTLSAGQITELAWGLELSQKRFIWVVRKPFEEDASGTFFNVGGEENDPSQYLPDGFLSRINGVGMVIQSWAPQAEIVSHSSIGGFITHCGWNSSLESIYNGVPMIAWPLYAEQWMNATMLTEELGVAVRAGVKREKGSVVGREEIERVVRLVMEEGKEGKDLRSRDEEFQKILVRDLDEGGCSYNSLSEVVKEWKGSTGSNLNIENTKRN</sequence>
<keyword evidence="2 4" id="KW-0328">Glycosyltransferase</keyword>
<dbReference type="EMBL" id="MVGT01001783">
    <property type="protein sequence ID" value="OVA10885.1"/>
    <property type="molecule type" value="Genomic_DNA"/>
</dbReference>
<gene>
    <name evidence="6" type="ORF">BVC80_8879g28</name>
</gene>
<dbReference type="OMA" id="QTELAWG"/>
<dbReference type="SUPFAM" id="SSF53756">
    <property type="entry name" value="UDP-Glycosyltransferase/glycogen phosphorylase"/>
    <property type="match status" value="1"/>
</dbReference>
<dbReference type="EC" id="2.4.1.-" evidence="5"/>
<evidence type="ECO:0000256" key="5">
    <source>
        <dbReference type="RuleBase" id="RU362057"/>
    </source>
</evidence>
<accession>A0A200QKA0</accession>
<dbReference type="PROSITE" id="PS00375">
    <property type="entry name" value="UDPGT"/>
    <property type="match status" value="1"/>
</dbReference>
<evidence type="ECO:0000256" key="3">
    <source>
        <dbReference type="ARBA" id="ARBA00022679"/>
    </source>
</evidence>
<evidence type="ECO:0000313" key="7">
    <source>
        <dbReference type="Proteomes" id="UP000195402"/>
    </source>
</evidence>
<dbReference type="Proteomes" id="UP000195402">
    <property type="component" value="Unassembled WGS sequence"/>
</dbReference>
<organism evidence="6 7">
    <name type="scientific">Macleaya cordata</name>
    <name type="common">Five-seeded plume-poppy</name>
    <name type="synonym">Bocconia cordata</name>
    <dbReference type="NCBI Taxonomy" id="56857"/>
    <lineage>
        <taxon>Eukaryota</taxon>
        <taxon>Viridiplantae</taxon>
        <taxon>Streptophyta</taxon>
        <taxon>Embryophyta</taxon>
        <taxon>Tracheophyta</taxon>
        <taxon>Spermatophyta</taxon>
        <taxon>Magnoliopsida</taxon>
        <taxon>Ranunculales</taxon>
        <taxon>Papaveraceae</taxon>
        <taxon>Papaveroideae</taxon>
        <taxon>Macleaya</taxon>
    </lineage>
</organism>
<keyword evidence="3 4" id="KW-0808">Transferase</keyword>
<dbReference type="FunFam" id="3.40.50.2000:FF:000054">
    <property type="entry name" value="Glycosyltransferase"/>
    <property type="match status" value="1"/>
</dbReference>
<dbReference type="STRING" id="56857.A0A200QKA0"/>
<dbReference type="InterPro" id="IPR035595">
    <property type="entry name" value="UDP_glycos_trans_CS"/>
</dbReference>
<protein>
    <recommendedName>
        <fullName evidence="5">Glycosyltransferase</fullName>
        <ecNumber evidence="5">2.4.1.-</ecNumber>
    </recommendedName>
</protein>
<comment type="caution">
    <text evidence="6">The sequence shown here is derived from an EMBL/GenBank/DDBJ whole genome shotgun (WGS) entry which is preliminary data.</text>
</comment>
<dbReference type="Gene3D" id="3.40.50.2000">
    <property type="entry name" value="Glycogen Phosphorylase B"/>
    <property type="match status" value="2"/>
</dbReference>
<dbReference type="PANTHER" id="PTHR48046:SF1">
    <property type="entry name" value="GLYCOSYLTRANSFERASE-RELATED"/>
    <property type="match status" value="1"/>
</dbReference>
<keyword evidence="7" id="KW-1185">Reference proteome</keyword>
<dbReference type="Pfam" id="PF00201">
    <property type="entry name" value="UDPGT"/>
    <property type="match status" value="1"/>
</dbReference>
<dbReference type="AlphaFoldDB" id="A0A200QKA0"/>
<name>A0A200QKA0_MACCD</name>
<evidence type="ECO:0000313" key="6">
    <source>
        <dbReference type="EMBL" id="OVA10885.1"/>
    </source>
</evidence>
<dbReference type="PANTHER" id="PTHR48046">
    <property type="entry name" value="UDP-GLYCOSYLTRANSFERASE 72E1"/>
    <property type="match status" value="1"/>
</dbReference>
<evidence type="ECO:0000256" key="1">
    <source>
        <dbReference type="ARBA" id="ARBA00009995"/>
    </source>
</evidence>